<gene>
    <name evidence="1" type="ORF">DSW25_11705</name>
</gene>
<dbReference type="EMBL" id="JAMC01000004">
    <property type="protein sequence ID" value="KEJ88908.1"/>
    <property type="molecule type" value="Genomic_DNA"/>
</dbReference>
<proteinExistence type="predicted"/>
<name>A0A073IEW4_9RHOB</name>
<keyword evidence="2" id="KW-1185">Reference proteome</keyword>
<dbReference type="eggNOG" id="COG0466">
    <property type="taxonomic scope" value="Bacteria"/>
</dbReference>
<dbReference type="InterPro" id="IPR046574">
    <property type="entry name" value="DUF6634"/>
</dbReference>
<dbReference type="Pfam" id="PF20339">
    <property type="entry name" value="DUF6634"/>
    <property type="match status" value="1"/>
</dbReference>
<evidence type="ECO:0000313" key="2">
    <source>
        <dbReference type="Proteomes" id="UP000027734"/>
    </source>
</evidence>
<dbReference type="AlphaFoldDB" id="A0A073IEW4"/>
<sequence>MEPNAEDLMVLDVLRQSDPVTFATADGKSYALADSIPRKVLDAFETLTPSIQYVKARDAWCLTAGDWFSFRERLIVKLMKRMAIRSLELAITGPSPDDLAHAPVLEPWIAIRDPQCGGAILIGRQAGHPTVQVPLISTSRLCGIDAERTWARTASRWYKLGDPISADSLFEGLGLKAARLAHLALEFWQVQALIAEDQMYEGLRD</sequence>
<evidence type="ECO:0000313" key="1">
    <source>
        <dbReference type="EMBL" id="KEJ88908.1"/>
    </source>
</evidence>
<protein>
    <submittedName>
        <fullName evidence="1">Uncharacterized protein</fullName>
    </submittedName>
</protein>
<dbReference type="Proteomes" id="UP000027734">
    <property type="component" value="Unassembled WGS sequence"/>
</dbReference>
<accession>A0A073IEW4</accession>
<reference evidence="1 2" key="1">
    <citation type="submission" date="2014-01" db="EMBL/GenBank/DDBJ databases">
        <title>Sulfitobacter donghicola JCM 14565 Genome Sequencing.</title>
        <authorList>
            <person name="Lai Q."/>
            <person name="Hong Z."/>
        </authorList>
    </citation>
    <scope>NUCLEOTIDE SEQUENCE [LARGE SCALE GENOMIC DNA]</scope>
    <source>
        <strain evidence="1 2">JCM 14565</strain>
    </source>
</reference>
<organism evidence="1 2">
    <name type="scientific">Sulfitobacter donghicola DSW-25 = KCTC 12864 = JCM 14565</name>
    <dbReference type="NCBI Taxonomy" id="1300350"/>
    <lineage>
        <taxon>Bacteria</taxon>
        <taxon>Pseudomonadati</taxon>
        <taxon>Pseudomonadota</taxon>
        <taxon>Alphaproteobacteria</taxon>
        <taxon>Rhodobacterales</taxon>
        <taxon>Roseobacteraceae</taxon>
        <taxon>Sulfitobacter</taxon>
    </lineage>
</organism>
<comment type="caution">
    <text evidence="1">The sequence shown here is derived from an EMBL/GenBank/DDBJ whole genome shotgun (WGS) entry which is preliminary data.</text>
</comment>